<dbReference type="InterPro" id="IPR018247">
    <property type="entry name" value="EF_Hand_1_Ca_BS"/>
</dbReference>
<evidence type="ECO:0000313" key="6">
    <source>
        <dbReference type="Proteomes" id="UP001061958"/>
    </source>
</evidence>
<dbReference type="OrthoDB" id="5586at2759"/>
<dbReference type="Pfam" id="PF13499">
    <property type="entry name" value="EF-hand_7"/>
    <property type="match status" value="1"/>
</dbReference>
<dbReference type="PANTHER" id="PTHR14095:SF0">
    <property type="entry name" value="MIP22305P"/>
    <property type="match status" value="1"/>
</dbReference>
<dbReference type="InterPro" id="IPR002048">
    <property type="entry name" value="EF_hand_dom"/>
</dbReference>
<dbReference type="InterPro" id="IPR041534">
    <property type="entry name" value="EF-hand_13"/>
</dbReference>
<sequence length="674" mass="77939">MSQISGLEAHNNKQQELGWNMAQTDTNSTASPSVADIRPFPKLKLDELFFAWLSKPETKALIYRLIDARKYYQMEETEAGNEKVSDGNTVAASGTDTKAEFATRYSVPFRREKKTYMETEGELGPAATSSSSFPIDISRSETASPSLTSSSHSLSNQTPASPTTRFIMANLTFSPRMAISPRRAALTGNYLPDLNLGIGTPPMSPRRSQLYRRNSAQAISSKSSFTQLYQRFSNIPRFFFPEGSPEILEEQQRQRSNLKTFLSRNGGRLGRAEFIEFMTGILGLPSFIGGPVFDKLLKHSIQGSELSLRDDSHDIMSDSENEVAREILLEKEVMSFYDTFCAKKSGNSLLFSVLLGTSDRNYLIHEDLIPFLEEFLQIHPGLAFLQATPEFQHRYAETVIERIFYSCARWHQFKLFETDLKKGKIFETFLEVDREEDINRERRFFSYEHFYVLYCRFWELDTDHDLLIDKEDMLRYGGHALTYRIVDRIFGGYGRPRDCKEEGFMSYTDFIWFCISEEDKNSDVALDYWFRCIDLDGDGMITLYDMEYFYSEQLHRMECLGHEPIPLEDIVCQLLDMVRPDLFEPIITRSTLRKCKLRSNFFNVLFNLNKFIAIENKDPYLIRQEHATPELTDWDRFAAIEYLRLSAEEEAEEESWDDVVAEDRNWLAAGEAPF</sequence>
<dbReference type="Gene3D" id="1.10.238.230">
    <property type="match status" value="1"/>
</dbReference>
<comment type="caution">
    <text evidence="5">The sequence shown here is derived from an EMBL/GenBank/DDBJ whole genome shotgun (WGS) entry which is preliminary data.</text>
</comment>
<evidence type="ECO:0000256" key="1">
    <source>
        <dbReference type="ARBA" id="ARBA00022723"/>
    </source>
</evidence>
<feature type="domain" description="EF-hand" evidence="4">
    <location>
        <begin position="521"/>
        <end position="556"/>
    </location>
</feature>
<dbReference type="PROSITE" id="PS00018">
    <property type="entry name" value="EF_HAND_1"/>
    <property type="match status" value="1"/>
</dbReference>
<feature type="region of interest" description="Disordered" evidence="3">
    <location>
        <begin position="116"/>
        <end position="161"/>
    </location>
</feature>
<reference evidence="5" key="1">
    <citation type="journal article" date="2022" name="Proc. Natl. Acad. Sci. U.S.A.">
        <title>Life cycle and functional genomics of the unicellular red alga Galdieria for elucidating algal and plant evolution and industrial use.</title>
        <authorList>
            <person name="Hirooka S."/>
            <person name="Itabashi T."/>
            <person name="Ichinose T.M."/>
            <person name="Onuma R."/>
            <person name="Fujiwara T."/>
            <person name="Yamashita S."/>
            <person name="Jong L.W."/>
            <person name="Tomita R."/>
            <person name="Iwane A.H."/>
            <person name="Miyagishima S.Y."/>
        </authorList>
    </citation>
    <scope>NUCLEOTIDE SEQUENCE</scope>
    <source>
        <strain evidence="5">NBRC 102759</strain>
    </source>
</reference>
<feature type="compositionally biased region" description="Low complexity" evidence="3">
    <location>
        <begin position="129"/>
        <end position="155"/>
    </location>
</feature>
<dbReference type="FunFam" id="1.10.238.10:FF:000025">
    <property type="entry name" value="serine/threonine-protein phosphatase 2A regulatory subunit B'' subunit alpha"/>
    <property type="match status" value="1"/>
</dbReference>
<dbReference type="PANTHER" id="PTHR14095">
    <property type="entry name" value="PHOSPHATASE 2A REGULATORY SUBUNIT-RELATED"/>
    <property type="match status" value="1"/>
</dbReference>
<dbReference type="SUPFAM" id="SSF47473">
    <property type="entry name" value="EF-hand"/>
    <property type="match status" value="1"/>
</dbReference>
<keyword evidence="1" id="KW-0479">Metal-binding</keyword>
<reference evidence="5" key="2">
    <citation type="submission" date="2022-01" db="EMBL/GenBank/DDBJ databases">
        <authorList>
            <person name="Hirooka S."/>
            <person name="Miyagishima S.Y."/>
        </authorList>
    </citation>
    <scope>NUCLEOTIDE SEQUENCE</scope>
    <source>
        <strain evidence="5">NBRC 102759</strain>
    </source>
</reference>
<keyword evidence="2" id="KW-0106">Calcium</keyword>
<dbReference type="InterPro" id="IPR011992">
    <property type="entry name" value="EF-hand-dom_pair"/>
</dbReference>
<proteinExistence type="predicted"/>
<gene>
    <name evidence="5" type="ORF">GpartN1_g6784.t1</name>
</gene>
<dbReference type="Pfam" id="PF17958">
    <property type="entry name" value="EF-hand_13"/>
    <property type="match status" value="1"/>
</dbReference>
<dbReference type="AlphaFoldDB" id="A0A9C7UTM1"/>
<dbReference type="CDD" id="cd21504">
    <property type="entry name" value="PPP2R3A_B-like"/>
    <property type="match status" value="1"/>
</dbReference>
<keyword evidence="6" id="KW-1185">Reference proteome</keyword>
<name>A0A9C7UTM1_9RHOD</name>
<evidence type="ECO:0000259" key="4">
    <source>
        <dbReference type="PROSITE" id="PS50222"/>
    </source>
</evidence>
<evidence type="ECO:0000313" key="5">
    <source>
        <dbReference type="EMBL" id="GJQ14993.1"/>
    </source>
</evidence>
<organism evidence="5 6">
    <name type="scientific">Galdieria partita</name>
    <dbReference type="NCBI Taxonomy" id="83374"/>
    <lineage>
        <taxon>Eukaryota</taxon>
        <taxon>Rhodophyta</taxon>
        <taxon>Bangiophyceae</taxon>
        <taxon>Galdieriales</taxon>
        <taxon>Galdieriaceae</taxon>
        <taxon>Galdieria</taxon>
    </lineage>
</organism>
<dbReference type="EMBL" id="BQMJ01000063">
    <property type="protein sequence ID" value="GJQ14993.1"/>
    <property type="molecule type" value="Genomic_DNA"/>
</dbReference>
<dbReference type="GO" id="GO:0019888">
    <property type="term" value="F:protein phosphatase regulator activity"/>
    <property type="evidence" value="ECO:0007669"/>
    <property type="project" value="TreeGrafter"/>
</dbReference>
<dbReference type="Gene3D" id="1.10.238.220">
    <property type="match status" value="1"/>
</dbReference>
<evidence type="ECO:0000256" key="2">
    <source>
        <dbReference type="ARBA" id="ARBA00022837"/>
    </source>
</evidence>
<dbReference type="GO" id="GO:0005509">
    <property type="term" value="F:calcium ion binding"/>
    <property type="evidence" value="ECO:0007669"/>
    <property type="project" value="InterPro"/>
</dbReference>
<dbReference type="Proteomes" id="UP001061958">
    <property type="component" value="Unassembled WGS sequence"/>
</dbReference>
<dbReference type="PROSITE" id="PS50222">
    <property type="entry name" value="EF_HAND_2"/>
    <property type="match status" value="1"/>
</dbReference>
<protein>
    <recommendedName>
        <fullName evidence="4">EF-hand domain-containing protein</fullName>
    </recommendedName>
</protein>
<accession>A0A9C7UTM1</accession>
<evidence type="ECO:0000256" key="3">
    <source>
        <dbReference type="SAM" id="MobiDB-lite"/>
    </source>
</evidence>
<dbReference type="Gene3D" id="1.10.238.10">
    <property type="entry name" value="EF-hand"/>
    <property type="match status" value="1"/>
</dbReference>
<dbReference type="GO" id="GO:0000159">
    <property type="term" value="C:protein phosphatase type 2A complex"/>
    <property type="evidence" value="ECO:0007669"/>
    <property type="project" value="TreeGrafter"/>
</dbReference>